<dbReference type="Proteomes" id="UP000324159">
    <property type="component" value="Unassembled WGS sequence"/>
</dbReference>
<sequence length="60" mass="6900">MLVLIYDQTIKLTGHYSARYSLEKLRRVKVRDSESGKAIVLLTNNFTLPTATVAQLYRSR</sequence>
<dbReference type="EMBL" id="VNIB01000006">
    <property type="protein sequence ID" value="TYO98420.1"/>
    <property type="molecule type" value="Genomic_DNA"/>
</dbReference>
<proteinExistence type="predicted"/>
<reference evidence="1 2" key="1">
    <citation type="submission" date="2019-07" db="EMBL/GenBank/DDBJ databases">
        <title>Genomic Encyclopedia of Type Strains, Phase IV (KMG-IV): sequencing the most valuable type-strain genomes for metagenomic binning, comparative biology and taxonomic classification.</title>
        <authorList>
            <person name="Goeker M."/>
        </authorList>
    </citation>
    <scope>NUCLEOTIDE SEQUENCE [LARGE SCALE GENOMIC DNA]</scope>
    <source>
        <strain evidence="1 2">SS015</strain>
    </source>
</reference>
<organism evidence="1 2">
    <name type="scientific">Geothermobacter ehrlichii</name>
    <dbReference type="NCBI Taxonomy" id="213224"/>
    <lineage>
        <taxon>Bacteria</taxon>
        <taxon>Pseudomonadati</taxon>
        <taxon>Thermodesulfobacteriota</taxon>
        <taxon>Desulfuromonadia</taxon>
        <taxon>Desulfuromonadales</taxon>
        <taxon>Geothermobacteraceae</taxon>
        <taxon>Geothermobacter</taxon>
    </lineage>
</organism>
<comment type="caution">
    <text evidence="1">The sequence shown here is derived from an EMBL/GenBank/DDBJ whole genome shotgun (WGS) entry which is preliminary data.</text>
</comment>
<evidence type="ECO:0000313" key="2">
    <source>
        <dbReference type="Proteomes" id="UP000324159"/>
    </source>
</evidence>
<keyword evidence="2" id="KW-1185">Reference proteome</keyword>
<protein>
    <submittedName>
        <fullName evidence="1">Uncharacterized protein</fullName>
    </submittedName>
</protein>
<name>A0A5D3WIV5_9BACT</name>
<evidence type="ECO:0000313" key="1">
    <source>
        <dbReference type="EMBL" id="TYO98420.1"/>
    </source>
</evidence>
<dbReference type="AlphaFoldDB" id="A0A5D3WIV5"/>
<gene>
    <name evidence="1" type="ORF">EDC39_10619</name>
</gene>
<accession>A0A5D3WIV5</accession>